<dbReference type="PANTHER" id="PTHR42826">
    <property type="entry name" value="DICARBOXYLATE TRANSPORTER 2.1, CHLOROPLASTIC"/>
    <property type="match status" value="1"/>
</dbReference>
<evidence type="ECO:0000256" key="6">
    <source>
        <dbReference type="ARBA" id="ARBA00023136"/>
    </source>
</evidence>
<feature type="transmembrane region" description="Helical" evidence="7">
    <location>
        <begin position="318"/>
        <end position="341"/>
    </location>
</feature>
<keyword evidence="4" id="KW-0934">Plastid</keyword>
<evidence type="ECO:0000256" key="3">
    <source>
        <dbReference type="ARBA" id="ARBA00022692"/>
    </source>
</evidence>
<organism evidence="8 9">
    <name type="scientific">Linum tenue</name>
    <dbReference type="NCBI Taxonomy" id="586396"/>
    <lineage>
        <taxon>Eukaryota</taxon>
        <taxon>Viridiplantae</taxon>
        <taxon>Streptophyta</taxon>
        <taxon>Embryophyta</taxon>
        <taxon>Tracheophyta</taxon>
        <taxon>Spermatophyta</taxon>
        <taxon>Magnoliopsida</taxon>
        <taxon>eudicotyledons</taxon>
        <taxon>Gunneridae</taxon>
        <taxon>Pentapetalae</taxon>
        <taxon>rosids</taxon>
        <taxon>fabids</taxon>
        <taxon>Malpighiales</taxon>
        <taxon>Linaceae</taxon>
        <taxon>Linum</taxon>
    </lineage>
</organism>
<comment type="similarity">
    <text evidence="2">Belongs to the SLC13A/DASS transporter (TC 2.A.47) family. DIT1 subfamily.</text>
</comment>
<feature type="transmembrane region" description="Helical" evidence="7">
    <location>
        <begin position="508"/>
        <end position="527"/>
    </location>
</feature>
<dbReference type="EMBL" id="CAMGYJ010000005">
    <property type="protein sequence ID" value="CAI0412694.1"/>
    <property type="molecule type" value="Genomic_DNA"/>
</dbReference>
<dbReference type="AlphaFoldDB" id="A0AAV0JVI7"/>
<evidence type="ECO:0000256" key="4">
    <source>
        <dbReference type="ARBA" id="ARBA00022780"/>
    </source>
</evidence>
<feature type="transmembrane region" description="Helical" evidence="7">
    <location>
        <begin position="370"/>
        <end position="389"/>
    </location>
</feature>
<keyword evidence="9" id="KW-1185">Reference proteome</keyword>
<feature type="transmembrane region" description="Helical" evidence="7">
    <location>
        <begin position="107"/>
        <end position="125"/>
    </location>
</feature>
<evidence type="ECO:0000313" key="9">
    <source>
        <dbReference type="Proteomes" id="UP001154282"/>
    </source>
</evidence>
<dbReference type="InterPro" id="IPR030676">
    <property type="entry name" value="CitT-rel"/>
</dbReference>
<dbReference type="GO" id="GO:0015140">
    <property type="term" value="F:malate transmembrane transporter activity"/>
    <property type="evidence" value="ECO:0007669"/>
    <property type="project" value="UniProtKB-ARBA"/>
</dbReference>
<keyword evidence="5 7" id="KW-1133">Transmembrane helix</keyword>
<feature type="transmembrane region" description="Helical" evidence="7">
    <location>
        <begin position="396"/>
        <end position="413"/>
    </location>
</feature>
<name>A0AAV0JVI7_9ROSI</name>
<evidence type="ECO:0000256" key="1">
    <source>
        <dbReference type="ARBA" id="ARBA00004478"/>
    </source>
</evidence>
<protein>
    <recommendedName>
        <fullName evidence="10">Dicarboxylate transporter 1, chloroplastic</fullName>
    </recommendedName>
</protein>
<feature type="transmembrane region" description="Helical" evidence="7">
    <location>
        <begin position="419"/>
        <end position="438"/>
    </location>
</feature>
<evidence type="ECO:0000313" key="8">
    <source>
        <dbReference type="EMBL" id="CAI0412694.1"/>
    </source>
</evidence>
<keyword evidence="6 7" id="KW-0472">Membrane</keyword>
<evidence type="ECO:0000256" key="5">
    <source>
        <dbReference type="ARBA" id="ARBA00022989"/>
    </source>
</evidence>
<comment type="subcellular location">
    <subcellularLocation>
        <location evidence="1">Plastid</location>
        <location evidence="1">Chloroplast inner membrane</location>
        <topology evidence="1">Multi-pass membrane protein</topology>
    </subcellularLocation>
</comment>
<dbReference type="Pfam" id="PF00939">
    <property type="entry name" value="Na_sulph_symp"/>
    <property type="match status" value="1"/>
</dbReference>
<dbReference type="NCBIfam" id="TIGR00785">
    <property type="entry name" value="dass"/>
    <property type="match status" value="1"/>
</dbReference>
<feature type="transmembrane region" description="Helical" evidence="7">
    <location>
        <begin position="208"/>
        <end position="228"/>
    </location>
</feature>
<feature type="transmembrane region" description="Helical" evidence="7">
    <location>
        <begin position="137"/>
        <end position="162"/>
    </location>
</feature>
<gene>
    <name evidence="8" type="ORF">LITE_LOCUS15651</name>
</gene>
<accession>A0AAV0JVI7</accession>
<evidence type="ECO:0000256" key="7">
    <source>
        <dbReference type="SAM" id="Phobius"/>
    </source>
</evidence>
<feature type="transmembrane region" description="Helical" evidence="7">
    <location>
        <begin position="547"/>
        <end position="567"/>
    </location>
</feature>
<evidence type="ECO:0000256" key="2">
    <source>
        <dbReference type="ARBA" id="ARBA00007349"/>
    </source>
</evidence>
<feature type="transmembrane region" description="Helical" evidence="7">
    <location>
        <begin position="450"/>
        <end position="474"/>
    </location>
</feature>
<feature type="transmembrane region" description="Helical" evidence="7">
    <location>
        <begin position="174"/>
        <end position="196"/>
    </location>
</feature>
<dbReference type="InterPro" id="IPR001898">
    <property type="entry name" value="SLC13A/DASS"/>
</dbReference>
<comment type="caution">
    <text evidence="8">The sequence shown here is derived from an EMBL/GenBank/DDBJ whole genome shotgun (WGS) entry which is preliminary data.</text>
</comment>
<keyword evidence="4" id="KW-1001">Plastid inner membrane</keyword>
<proteinExistence type="inferred from homology"/>
<dbReference type="Proteomes" id="UP001154282">
    <property type="component" value="Unassembled WGS sequence"/>
</dbReference>
<dbReference type="CDD" id="cd00625">
    <property type="entry name" value="ArsB_NhaD_permease"/>
    <property type="match status" value="1"/>
</dbReference>
<reference evidence="8" key="1">
    <citation type="submission" date="2022-08" db="EMBL/GenBank/DDBJ databases">
        <authorList>
            <person name="Gutierrez-Valencia J."/>
        </authorList>
    </citation>
    <scope>NUCLEOTIDE SEQUENCE</scope>
</reference>
<feature type="transmembrane region" description="Helical" evidence="7">
    <location>
        <begin position="275"/>
        <end position="297"/>
    </location>
</feature>
<keyword evidence="3 7" id="KW-0812">Transmembrane</keyword>
<sequence>MASLALTTSSSCSLAFNSLPSLKSRRLPSPTLRSAARLSSRLPSLSSSASVAAGGRFSFSPLATPCLLKSNASTRTFRIRASSSETPVPVPAAVPAPAPVQPWQGAAMKPLLASIATGVILWFVPVPEGVTKQAWQLLAIFLATIVGIITQPLPLGAVALMGLGASVLTKTLPFAAAFSAFGDPIPWLIALAFFFARGFIKTGLGNRIAYQFVSLFGSSSLGLGYSLVFSEALLAPAIPSVSARAGGIFLPLVKSLCVACGSNVGDGTEHKLGSWLMLTCFQTSVISSAMFLTAMAANPLCVNLTMNTIKQTIGWTDWAKAAFVPGLVSLLVVPLILYIVYPPTIKSSPDAPKLAREKLATMGPMTKNEIIMAGTLLVTVGLWIFGGVLNIDAVTAAILGLSVLLISGVVTWKECLAESVAWDTLTWFAALIAMAGYLNKYGLISWFSQTVVKVVGGLGLSWQASFGILVLLYFYSHYFFASGAAHIGAMFTAFLSVASALGTPPYMGAMVLSFLSNLMGGLTHYGIGSAPVFYGAGYVPLAQWWGYGFLISIVNIVIWLGIGGFWWKTLGLW</sequence>
<dbReference type="GO" id="GO:0009706">
    <property type="term" value="C:chloroplast inner membrane"/>
    <property type="evidence" value="ECO:0007669"/>
    <property type="project" value="UniProtKB-SubCell"/>
</dbReference>
<evidence type="ECO:0008006" key="10">
    <source>
        <dbReference type="Google" id="ProtNLM"/>
    </source>
</evidence>
<feature type="transmembrane region" description="Helical" evidence="7">
    <location>
        <begin position="480"/>
        <end position="501"/>
    </location>
</feature>